<protein>
    <submittedName>
        <fullName evidence="1">Uncharacterized protein</fullName>
    </submittedName>
</protein>
<evidence type="ECO:0000313" key="1">
    <source>
        <dbReference type="EMBL" id="SVC81114.1"/>
    </source>
</evidence>
<dbReference type="AlphaFoldDB" id="A0A382Q689"/>
<name>A0A382Q689_9ZZZZ</name>
<sequence length="39" mass="4276">VQFDIMMNTLVCIPAFNEEGAIGKLVKKTLSYVDSVVVC</sequence>
<accession>A0A382Q689</accession>
<dbReference type="EMBL" id="UINC01112283">
    <property type="protein sequence ID" value="SVC81114.1"/>
    <property type="molecule type" value="Genomic_DNA"/>
</dbReference>
<feature type="non-terminal residue" evidence="1">
    <location>
        <position position="1"/>
    </location>
</feature>
<feature type="non-terminal residue" evidence="1">
    <location>
        <position position="39"/>
    </location>
</feature>
<gene>
    <name evidence="1" type="ORF">METZ01_LOCUS333968</name>
</gene>
<proteinExistence type="predicted"/>
<organism evidence="1">
    <name type="scientific">marine metagenome</name>
    <dbReference type="NCBI Taxonomy" id="408172"/>
    <lineage>
        <taxon>unclassified sequences</taxon>
        <taxon>metagenomes</taxon>
        <taxon>ecological metagenomes</taxon>
    </lineage>
</organism>
<reference evidence="1" key="1">
    <citation type="submission" date="2018-05" db="EMBL/GenBank/DDBJ databases">
        <authorList>
            <person name="Lanie J.A."/>
            <person name="Ng W.-L."/>
            <person name="Kazmierczak K.M."/>
            <person name="Andrzejewski T.M."/>
            <person name="Davidsen T.M."/>
            <person name="Wayne K.J."/>
            <person name="Tettelin H."/>
            <person name="Glass J.I."/>
            <person name="Rusch D."/>
            <person name="Podicherti R."/>
            <person name="Tsui H.-C.T."/>
            <person name="Winkler M.E."/>
        </authorList>
    </citation>
    <scope>NUCLEOTIDE SEQUENCE</scope>
</reference>